<sequence>MECKKVIILGAGLTGLYLAHLLKKEKISFQILEARNRVGGRILTHYQKDSAPIEMGATWFGEKHRKFKQVISELNIHYFEQYLGNTAIYEPISSSPHQLVQLPPNDDPSFRIQGGTFELIKALTKKIAVDEIQLNEQVDRVEYSDKKFHVFTKNKNYYGEIVVSTLPPNLLVNSIEFMPQLPENLVIVSQNTHTWMGESIKIGLRFDAPFWRNDRLSGTIFSNVGPVTEMYEHNDVDDQFFALKGFLSGAYFSMSKDQRLEIVLNQLKKYYGDSVLHYRSYEELIWQNENFTFQPYSGSIYPHQNNGNPIFQNSYCDNRLHIAGTETAQQFGGYMEGAIQSAEIVFDKILKAIM</sequence>
<dbReference type="SUPFAM" id="SSF54373">
    <property type="entry name" value="FAD-linked reductases, C-terminal domain"/>
    <property type="match status" value="1"/>
</dbReference>
<dbReference type="Gene3D" id="3.50.50.60">
    <property type="entry name" value="FAD/NAD(P)-binding domain"/>
    <property type="match status" value="2"/>
</dbReference>
<proteinExistence type="inferred from homology"/>
<accession>A0ABW3Y0T4</accession>
<reference evidence="4" key="1">
    <citation type="journal article" date="2019" name="Int. J. Syst. Evol. Microbiol.">
        <title>The Global Catalogue of Microorganisms (GCM) 10K type strain sequencing project: providing services to taxonomists for standard genome sequencing and annotation.</title>
        <authorList>
            <consortium name="The Broad Institute Genomics Platform"/>
            <consortium name="The Broad Institute Genome Sequencing Center for Infectious Disease"/>
            <person name="Wu L."/>
            <person name="Ma J."/>
        </authorList>
    </citation>
    <scope>NUCLEOTIDE SEQUENCE [LARGE SCALE GENOMIC DNA]</scope>
    <source>
        <strain evidence="4">CCUG 61485</strain>
    </source>
</reference>
<gene>
    <name evidence="3" type="ORF">ACFQ39_07255</name>
</gene>
<dbReference type="InterPro" id="IPR036188">
    <property type="entry name" value="FAD/NAD-bd_sf"/>
</dbReference>
<dbReference type="PANTHER" id="PTHR43563">
    <property type="entry name" value="AMINE OXIDASE"/>
    <property type="match status" value="1"/>
</dbReference>
<name>A0ABW3Y0T4_9FLAO</name>
<feature type="domain" description="Amine oxidase" evidence="2">
    <location>
        <begin position="105"/>
        <end position="343"/>
    </location>
</feature>
<dbReference type="InterPro" id="IPR002937">
    <property type="entry name" value="Amino_oxidase"/>
</dbReference>
<dbReference type="EMBL" id="JBHTMY010000003">
    <property type="protein sequence ID" value="MFD1315411.1"/>
    <property type="molecule type" value="Genomic_DNA"/>
</dbReference>
<dbReference type="Proteomes" id="UP001597201">
    <property type="component" value="Unassembled WGS sequence"/>
</dbReference>
<dbReference type="Pfam" id="PF01593">
    <property type="entry name" value="Amino_oxidase"/>
    <property type="match status" value="2"/>
</dbReference>
<keyword evidence="4" id="KW-1185">Reference proteome</keyword>
<evidence type="ECO:0000313" key="3">
    <source>
        <dbReference type="EMBL" id="MFD1315411.1"/>
    </source>
</evidence>
<organism evidence="3 4">
    <name type="scientific">Namhaeicola litoreus</name>
    <dbReference type="NCBI Taxonomy" id="1052145"/>
    <lineage>
        <taxon>Bacteria</taxon>
        <taxon>Pseudomonadati</taxon>
        <taxon>Bacteroidota</taxon>
        <taxon>Flavobacteriia</taxon>
        <taxon>Flavobacteriales</taxon>
        <taxon>Flavobacteriaceae</taxon>
        <taxon>Namhaeicola</taxon>
    </lineage>
</organism>
<feature type="domain" description="Amine oxidase" evidence="2">
    <location>
        <begin position="13"/>
        <end position="77"/>
    </location>
</feature>
<evidence type="ECO:0000256" key="1">
    <source>
        <dbReference type="ARBA" id="ARBA00005995"/>
    </source>
</evidence>
<dbReference type="InterPro" id="IPR050703">
    <property type="entry name" value="Flavin_MAO"/>
</dbReference>
<evidence type="ECO:0000259" key="2">
    <source>
        <dbReference type="Pfam" id="PF01593"/>
    </source>
</evidence>
<dbReference type="RefSeq" id="WP_377177567.1">
    <property type="nucleotide sequence ID" value="NZ_JBHTMY010000003.1"/>
</dbReference>
<protein>
    <submittedName>
        <fullName evidence="3">Flavin monoamine oxidase family protein</fullName>
    </submittedName>
</protein>
<comment type="similarity">
    <text evidence="1">Belongs to the flavin monoamine oxidase family.</text>
</comment>
<dbReference type="PANTHER" id="PTHR43563:SF1">
    <property type="entry name" value="AMINE OXIDASE [FLAVIN-CONTAINING] B"/>
    <property type="match status" value="1"/>
</dbReference>
<evidence type="ECO:0000313" key="4">
    <source>
        <dbReference type="Proteomes" id="UP001597201"/>
    </source>
</evidence>
<dbReference type="SUPFAM" id="SSF51905">
    <property type="entry name" value="FAD/NAD(P)-binding domain"/>
    <property type="match status" value="1"/>
</dbReference>
<comment type="caution">
    <text evidence="3">The sequence shown here is derived from an EMBL/GenBank/DDBJ whole genome shotgun (WGS) entry which is preliminary data.</text>
</comment>